<evidence type="ECO:0000256" key="3">
    <source>
        <dbReference type="ARBA" id="ARBA00011969"/>
    </source>
</evidence>
<evidence type="ECO:0000256" key="7">
    <source>
        <dbReference type="ARBA" id="ARBA00022824"/>
    </source>
</evidence>
<evidence type="ECO:0000256" key="4">
    <source>
        <dbReference type="ARBA" id="ARBA00012649"/>
    </source>
</evidence>
<comment type="catalytic activity">
    <reaction evidence="13">
        <text>a beta-D-Man-(1-&gt;4)-beta-D-GlcNAc-(1-&gt;4)-alpha-D-GlcNAc-diphospho-di-trans,poly-cis-dolichol + GDP-alpha-D-mannose = an alpha-D-Man-(1-&gt;3)-beta-D-Man-(1-&gt;4)-beta-D-GlcNAc-(1-&gt;4)-alpha-D-GlcNAc-diphospho-di-trans,poly-cis-dolichol + GDP + H(+)</text>
        <dbReference type="Rhea" id="RHEA:29515"/>
        <dbReference type="Rhea" id="RHEA-COMP:19511"/>
        <dbReference type="Rhea" id="RHEA-COMP:19513"/>
        <dbReference type="ChEBI" id="CHEBI:15378"/>
        <dbReference type="ChEBI" id="CHEBI:57527"/>
        <dbReference type="ChEBI" id="CHEBI:58189"/>
        <dbReference type="ChEBI" id="CHEBI:58472"/>
        <dbReference type="ChEBI" id="CHEBI:132510"/>
        <dbReference type="EC" id="2.4.1.132"/>
    </reaction>
    <physiologicalReaction direction="left-to-right" evidence="13">
        <dbReference type="Rhea" id="RHEA:29516"/>
    </physiologicalReaction>
</comment>
<keyword evidence="6" id="KW-0812">Transmembrane</keyword>
<keyword evidence="9" id="KW-0472">Membrane</keyword>
<feature type="domain" description="Glycosyl transferase family 1" evidence="15">
    <location>
        <begin position="182"/>
        <end position="322"/>
    </location>
</feature>
<comment type="catalytic activity">
    <reaction evidence="14">
        <text>an alpha-D-Man-(1-&gt;3)-beta-D-Man-(1-&gt;4)-beta-D-GlcNAc-(1-&gt;4)-alpha-D-GlcNAc-diphospho-di-trans,poly-cis-dolichol + GDP-alpha-D-mannose = an alpha-D-Man-(1-&gt;3)-[alpha-D-Man-(1-&gt;6)]-beta-D-Man-(1-&gt;4)-beta-D-GlcNAc-(1-&gt;4)-alpha-D-GlcNAc-diphospho-di-trans,poly-cis-dolichol + GDP + H(+)</text>
        <dbReference type="Rhea" id="RHEA:29519"/>
        <dbReference type="Rhea" id="RHEA-COMP:19513"/>
        <dbReference type="Rhea" id="RHEA-COMP:19515"/>
        <dbReference type="ChEBI" id="CHEBI:15378"/>
        <dbReference type="ChEBI" id="CHEBI:57527"/>
        <dbReference type="ChEBI" id="CHEBI:58189"/>
        <dbReference type="ChEBI" id="CHEBI:132510"/>
        <dbReference type="ChEBI" id="CHEBI:132511"/>
        <dbReference type="EC" id="2.4.1.257"/>
    </reaction>
    <physiologicalReaction direction="left-to-right" evidence="14">
        <dbReference type="Rhea" id="RHEA:29520"/>
    </physiologicalReaction>
</comment>
<dbReference type="InterPro" id="IPR028098">
    <property type="entry name" value="Glyco_trans_4-like_N"/>
</dbReference>
<evidence type="ECO:0000256" key="13">
    <source>
        <dbReference type="ARBA" id="ARBA00045103"/>
    </source>
</evidence>
<keyword evidence="7" id="KW-0256">Endoplasmic reticulum</keyword>
<dbReference type="PANTHER" id="PTHR45918:SF1">
    <property type="entry name" value="ALPHA-1,3_1,6-MANNOSYLTRANSFERASE ALG2"/>
    <property type="match status" value="1"/>
</dbReference>
<sequence length="351" mass="38534">MQVNGGAERLVVAMAKGLPGFGLAVSALYPDYTDSADTSGVDIQVLSCQTRWPRIAQALWTFARRLPTVRQAELVIYSGIYAPLAVRSQRAGQRVYYCHTPPRFAFDRKDEYLQRAPSVLRWAVSLLINLYRQAYLQSVARMDLILTNSAHVQRRIYRQTGLKAEILYPPINVDAFRWQSAGDYFLSLGRLEPNKRVERVVRAFMGLPGQRLVVASGGSQLAYLQRLAEGADNIHFTGWLSEAGLIELIGNARACIYIPLDEDFGMSAVEAMAAGKPVIGVAEGGMLETIVNNETGFLLPADPSPGQIADAVVAMSRERAASMRAACEGRAAGFSEEKFLERLCSLLDNGA</sequence>
<dbReference type="GO" id="GO:0102704">
    <property type="term" value="F:GDP-Man:Man(2)GlcNAc(2)-PP-Dol alpha-1,6-mannosyltransferase activity"/>
    <property type="evidence" value="ECO:0007669"/>
    <property type="project" value="UniProtKB-EC"/>
</dbReference>
<evidence type="ECO:0000259" key="16">
    <source>
        <dbReference type="Pfam" id="PF13439"/>
    </source>
</evidence>
<dbReference type="InterPro" id="IPR001296">
    <property type="entry name" value="Glyco_trans_1"/>
</dbReference>
<comment type="caution">
    <text evidence="17">The sequence shown here is derived from an EMBL/GenBank/DDBJ whole genome shotgun (WGS) entry which is preliminary data.</text>
</comment>
<dbReference type="Gene3D" id="3.40.50.2000">
    <property type="entry name" value="Glycogen Phosphorylase B"/>
    <property type="match status" value="2"/>
</dbReference>
<dbReference type="Proteomes" id="UP000077628">
    <property type="component" value="Unassembled WGS sequence"/>
</dbReference>
<comment type="subcellular location">
    <subcellularLocation>
        <location evidence="1">Endoplasmic reticulum membrane</location>
    </subcellularLocation>
</comment>
<dbReference type="InterPro" id="IPR027054">
    <property type="entry name" value="ALG2"/>
</dbReference>
<proteinExistence type="predicted"/>
<evidence type="ECO:0000256" key="11">
    <source>
        <dbReference type="ARBA" id="ARBA00032333"/>
    </source>
</evidence>
<dbReference type="EMBL" id="LUUK01000196">
    <property type="protein sequence ID" value="OAI14910.1"/>
    <property type="molecule type" value="Genomic_DNA"/>
</dbReference>
<feature type="domain" description="Glycosyltransferase subfamily 4-like N-terminal" evidence="16">
    <location>
        <begin position="5"/>
        <end position="174"/>
    </location>
</feature>
<evidence type="ECO:0000256" key="8">
    <source>
        <dbReference type="ARBA" id="ARBA00022989"/>
    </source>
</evidence>
<keyword evidence="18" id="KW-1185">Reference proteome</keyword>
<dbReference type="Pfam" id="PF13439">
    <property type="entry name" value="Glyco_transf_4"/>
    <property type="match status" value="1"/>
</dbReference>
<evidence type="ECO:0000256" key="6">
    <source>
        <dbReference type="ARBA" id="ARBA00022692"/>
    </source>
</evidence>
<reference evidence="18" key="1">
    <citation type="submission" date="2016-03" db="EMBL/GenBank/DDBJ databases">
        <authorList>
            <person name="Heylen K."/>
            <person name="De Vos P."/>
            <person name="Vekeman B."/>
        </authorList>
    </citation>
    <scope>NUCLEOTIDE SEQUENCE [LARGE SCALE GENOMIC DNA]</scope>
    <source>
        <strain evidence="18">R-45383</strain>
    </source>
</reference>
<dbReference type="SUPFAM" id="SSF53756">
    <property type="entry name" value="UDP-Glycosyltransferase/glycogen phosphorylase"/>
    <property type="match status" value="1"/>
</dbReference>
<evidence type="ECO:0000256" key="2">
    <source>
        <dbReference type="ARBA" id="ARBA00004922"/>
    </source>
</evidence>
<evidence type="ECO:0000256" key="5">
    <source>
        <dbReference type="ARBA" id="ARBA00022679"/>
    </source>
</evidence>
<evidence type="ECO:0000313" key="17">
    <source>
        <dbReference type="EMBL" id="OAI14910.1"/>
    </source>
</evidence>
<name>A0A177NCZ2_9GAMM</name>
<dbReference type="Pfam" id="PF00534">
    <property type="entry name" value="Glycos_transf_1"/>
    <property type="match status" value="1"/>
</dbReference>
<evidence type="ECO:0000259" key="15">
    <source>
        <dbReference type="Pfam" id="PF00534"/>
    </source>
</evidence>
<dbReference type="GO" id="GO:0004378">
    <property type="term" value="F:GDP-Man:Man(1)GlcNAc(2)-PP-Dol alpha-1,3-mannosyltransferase activity"/>
    <property type="evidence" value="ECO:0007669"/>
    <property type="project" value="UniProtKB-EC"/>
</dbReference>
<dbReference type="EC" id="2.4.1.132" evidence="4"/>
<dbReference type="GO" id="GO:0012505">
    <property type="term" value="C:endomembrane system"/>
    <property type="evidence" value="ECO:0007669"/>
    <property type="project" value="TreeGrafter"/>
</dbReference>
<dbReference type="PANTHER" id="PTHR45918">
    <property type="entry name" value="ALPHA-1,3/1,6-MANNOSYLTRANSFERASE ALG2"/>
    <property type="match status" value="1"/>
</dbReference>
<evidence type="ECO:0000313" key="18">
    <source>
        <dbReference type="Proteomes" id="UP000077628"/>
    </source>
</evidence>
<evidence type="ECO:0000256" key="14">
    <source>
        <dbReference type="ARBA" id="ARBA00045104"/>
    </source>
</evidence>
<evidence type="ECO:0000256" key="9">
    <source>
        <dbReference type="ARBA" id="ARBA00023136"/>
    </source>
</evidence>
<keyword evidence="5" id="KW-0808">Transferase</keyword>
<dbReference type="STRING" id="702114.A1355_11580"/>
<comment type="pathway">
    <text evidence="2">Protein modification; protein glycosylation.</text>
</comment>
<evidence type="ECO:0000256" key="10">
    <source>
        <dbReference type="ARBA" id="ARBA00032047"/>
    </source>
</evidence>
<evidence type="ECO:0000256" key="12">
    <source>
        <dbReference type="ARBA" id="ARBA00032874"/>
    </source>
</evidence>
<organism evidence="17 18">
    <name type="scientific">Methylomonas koyamae</name>
    <dbReference type="NCBI Taxonomy" id="702114"/>
    <lineage>
        <taxon>Bacteria</taxon>
        <taxon>Pseudomonadati</taxon>
        <taxon>Pseudomonadota</taxon>
        <taxon>Gammaproteobacteria</taxon>
        <taxon>Methylococcales</taxon>
        <taxon>Methylococcaceae</taxon>
        <taxon>Methylomonas</taxon>
    </lineage>
</organism>
<gene>
    <name evidence="17" type="ORF">A1355_11580</name>
</gene>
<dbReference type="EC" id="2.4.1.257" evidence="3"/>
<dbReference type="AlphaFoldDB" id="A0A177NCZ2"/>
<evidence type="ECO:0000256" key="1">
    <source>
        <dbReference type="ARBA" id="ARBA00004586"/>
    </source>
</evidence>
<accession>A0A177NCZ2</accession>
<keyword evidence="8" id="KW-1133">Transmembrane helix</keyword>
<protein>
    <recommendedName>
        <fullName evidence="10">GDP-Man:Man(1)GlcNAc(2)-PP-Dol alpha-1,3-mannosyltransferase</fullName>
        <ecNumber evidence="4">2.4.1.132</ecNumber>
        <ecNumber evidence="3">2.4.1.257</ecNumber>
    </recommendedName>
    <alternativeName>
        <fullName evidence="12">GDP-Man:Man(1)GlcNAc(2)-PP-dolichol mannosyltransferase</fullName>
    </alternativeName>
    <alternativeName>
        <fullName evidence="11">GDP-Man:Man(2)GlcNAc(2)-PP-Dol alpha-1,6-mannosyltransferase</fullName>
    </alternativeName>
</protein>